<dbReference type="InterPro" id="IPR050492">
    <property type="entry name" value="Bact_metal-bind_prot9"/>
</dbReference>
<comment type="caution">
    <text evidence="7">The sequence shown here is derived from an EMBL/GenBank/DDBJ whole genome shotgun (WGS) entry which is preliminary data.</text>
</comment>
<comment type="similarity">
    <text evidence="1">Belongs to the bacterial solute-binding protein 9 family.</text>
</comment>
<feature type="region of interest" description="Disordered" evidence="6">
    <location>
        <begin position="146"/>
        <end position="215"/>
    </location>
</feature>
<sequence length="380" mass="41968">MSMHAGSPLASRQVFCEKLLSRIQRTLGSRAARSLPLSVLGALAVLAAPNAQAEDSAPLHVAVSVPPIEWMVDQLAGDHVEITTLVKPGNSPHTYDPTPRQVAELSTVPLYLAIGVPFEQVWLPRLEKNNAEMQVVHLEEGLNTRHFGSKDAHHHDHGSGHDEHAGHDEHEDHADHAEHDEHGHEGHADHDEHGHEDHADHDEHAGHDEHEDLGEADPHLWLDPQRMQTVVERTAKVLEAQLPEHAGEIDANEQRLLKTLNALDTQIAQALAPYKGRNFLIFHPSFGYFADRYSLAQHAIEVSGREPTPREMATLVTRAKDENIGTIFVSGQFSQTAAKRIASSLDAEVAVLDPLAEDYLENLKRATEALKAGFERTDSQ</sequence>
<evidence type="ECO:0000313" key="8">
    <source>
        <dbReference type="Proteomes" id="UP001378242"/>
    </source>
</evidence>
<proteinExistence type="inferred from homology"/>
<evidence type="ECO:0000256" key="2">
    <source>
        <dbReference type="ARBA" id="ARBA00015915"/>
    </source>
</evidence>
<feature type="compositionally biased region" description="Basic and acidic residues" evidence="6">
    <location>
        <begin position="146"/>
        <end position="210"/>
    </location>
</feature>
<keyword evidence="5" id="KW-0864">Zinc transport</keyword>
<keyword evidence="3" id="KW-0813">Transport</keyword>
<dbReference type="Pfam" id="PF01297">
    <property type="entry name" value="ZnuA"/>
    <property type="match status" value="1"/>
</dbReference>
<evidence type="ECO:0000256" key="1">
    <source>
        <dbReference type="ARBA" id="ARBA00011028"/>
    </source>
</evidence>
<dbReference type="PANTHER" id="PTHR42953">
    <property type="entry name" value="HIGH-AFFINITY ZINC UPTAKE SYSTEM PROTEIN ZNUA-RELATED"/>
    <property type="match status" value="1"/>
</dbReference>
<name>A0ABU9GB57_COBMA</name>
<evidence type="ECO:0000256" key="3">
    <source>
        <dbReference type="ARBA" id="ARBA00022448"/>
    </source>
</evidence>
<organism evidence="7 8">
    <name type="scientific">Cobetia marina</name>
    <name type="common">Deleya marina</name>
    <dbReference type="NCBI Taxonomy" id="28258"/>
    <lineage>
        <taxon>Bacteria</taxon>
        <taxon>Pseudomonadati</taxon>
        <taxon>Pseudomonadota</taxon>
        <taxon>Gammaproteobacteria</taxon>
        <taxon>Oceanospirillales</taxon>
        <taxon>Halomonadaceae</taxon>
        <taxon>Cobetia</taxon>
    </lineage>
</organism>
<keyword evidence="5" id="KW-0862">Zinc</keyword>
<evidence type="ECO:0000256" key="6">
    <source>
        <dbReference type="SAM" id="MobiDB-lite"/>
    </source>
</evidence>
<evidence type="ECO:0000256" key="4">
    <source>
        <dbReference type="ARBA" id="ARBA00022729"/>
    </source>
</evidence>
<dbReference type="Gene3D" id="3.40.50.1980">
    <property type="entry name" value="Nitrogenase molybdenum iron protein domain"/>
    <property type="match status" value="3"/>
</dbReference>
<dbReference type="InterPro" id="IPR006127">
    <property type="entry name" value="ZnuA-like"/>
</dbReference>
<protein>
    <recommendedName>
        <fullName evidence="2">High-affinity zinc uptake system protein ZnuA</fullName>
    </recommendedName>
</protein>
<dbReference type="Proteomes" id="UP001378242">
    <property type="component" value="Unassembled WGS sequence"/>
</dbReference>
<accession>A0ABU9GB57</accession>
<dbReference type="EMBL" id="JBAKAP010000001">
    <property type="protein sequence ID" value="MEL0615470.1"/>
    <property type="molecule type" value="Genomic_DNA"/>
</dbReference>
<keyword evidence="8" id="KW-1185">Reference proteome</keyword>
<dbReference type="SUPFAM" id="SSF53807">
    <property type="entry name" value="Helical backbone' metal receptor"/>
    <property type="match status" value="1"/>
</dbReference>
<keyword evidence="5" id="KW-0406">Ion transport</keyword>
<dbReference type="RefSeq" id="WP_341541673.1">
    <property type="nucleotide sequence ID" value="NZ_JBAKAP010000001.1"/>
</dbReference>
<evidence type="ECO:0000313" key="7">
    <source>
        <dbReference type="EMBL" id="MEL0615470.1"/>
    </source>
</evidence>
<keyword evidence="4" id="KW-0732">Signal</keyword>
<evidence type="ECO:0000256" key="5">
    <source>
        <dbReference type="ARBA" id="ARBA00022906"/>
    </source>
</evidence>
<dbReference type="PANTHER" id="PTHR42953:SF3">
    <property type="entry name" value="HIGH-AFFINITY ZINC UPTAKE SYSTEM PROTEIN ZNUA"/>
    <property type="match status" value="1"/>
</dbReference>
<reference evidence="7 8" key="1">
    <citation type="submission" date="2024-02" db="EMBL/GenBank/DDBJ databases">
        <title>Bacteria isolated from the canopy kelp, Nereocystis luetkeana.</title>
        <authorList>
            <person name="Pfister C.A."/>
            <person name="Younker I.T."/>
            <person name="Light S.H."/>
        </authorList>
    </citation>
    <scope>NUCLEOTIDE SEQUENCE [LARGE SCALE GENOMIC DNA]</scope>
    <source>
        <strain evidence="7 8">TI.5.07</strain>
    </source>
</reference>
<gene>
    <name evidence="7" type="ORF">V6243_01410</name>
</gene>